<dbReference type="PANTHER" id="PTHR30055">
    <property type="entry name" value="HTH-TYPE TRANSCRIPTIONAL REGULATOR RUTR"/>
    <property type="match status" value="1"/>
</dbReference>
<dbReference type="InterPro" id="IPR036271">
    <property type="entry name" value="Tet_transcr_reg_TetR-rel_C_sf"/>
</dbReference>
<dbReference type="PROSITE" id="PS01081">
    <property type="entry name" value="HTH_TETR_1"/>
    <property type="match status" value="1"/>
</dbReference>
<dbReference type="PROSITE" id="PS50977">
    <property type="entry name" value="HTH_TETR_2"/>
    <property type="match status" value="1"/>
</dbReference>
<dbReference type="Pfam" id="PF00440">
    <property type="entry name" value="TetR_N"/>
    <property type="match status" value="1"/>
</dbReference>
<name>A0ABV9AB87_9ACTN</name>
<feature type="DNA-binding region" description="H-T-H motif" evidence="4">
    <location>
        <begin position="39"/>
        <end position="58"/>
    </location>
</feature>
<keyword evidence="3" id="KW-0804">Transcription</keyword>
<proteinExistence type="predicted"/>
<evidence type="ECO:0000256" key="1">
    <source>
        <dbReference type="ARBA" id="ARBA00023015"/>
    </source>
</evidence>
<gene>
    <name evidence="6" type="ORF">ACFPA8_15980</name>
</gene>
<sequence>MSPRRPAVLRDGGGDQTLRDHLIATAARLIAERGSAALTVRDIAREAEVAGGVLYNHFADKEELLALALRTHVHGVMSGMGEVPRAGDGTVEGNLRAYITRGLNVLTQILPVFAGVLTQHKVLTHFASMPAPGTEEGGLRAVLTGYLRAEQQLGRVSPDARVEAAATMIMGGCHELILPRLFHPGAAGSQADAPVIPPDFVDDLVSTVMHGIAPRT</sequence>
<evidence type="ECO:0000313" key="7">
    <source>
        <dbReference type="Proteomes" id="UP001595997"/>
    </source>
</evidence>
<dbReference type="Gene3D" id="1.10.10.60">
    <property type="entry name" value="Homeodomain-like"/>
    <property type="match status" value="1"/>
</dbReference>
<evidence type="ECO:0000313" key="6">
    <source>
        <dbReference type="EMBL" id="MFC4495628.1"/>
    </source>
</evidence>
<evidence type="ECO:0000259" key="5">
    <source>
        <dbReference type="PROSITE" id="PS50977"/>
    </source>
</evidence>
<dbReference type="PANTHER" id="PTHR30055:SF238">
    <property type="entry name" value="MYCOFACTOCIN BIOSYNTHESIS TRANSCRIPTIONAL REGULATOR MFTR-RELATED"/>
    <property type="match status" value="1"/>
</dbReference>
<feature type="domain" description="HTH tetR-type" evidence="5">
    <location>
        <begin position="16"/>
        <end position="76"/>
    </location>
</feature>
<dbReference type="InterPro" id="IPR001647">
    <property type="entry name" value="HTH_TetR"/>
</dbReference>
<evidence type="ECO:0000256" key="4">
    <source>
        <dbReference type="PROSITE-ProRule" id="PRU00335"/>
    </source>
</evidence>
<dbReference type="SUPFAM" id="SSF46689">
    <property type="entry name" value="Homeodomain-like"/>
    <property type="match status" value="1"/>
</dbReference>
<dbReference type="Gene3D" id="1.10.357.10">
    <property type="entry name" value="Tetracycline Repressor, domain 2"/>
    <property type="match status" value="1"/>
</dbReference>
<organism evidence="6 7">
    <name type="scientific">Streptomyces ovatisporus</name>
    <dbReference type="NCBI Taxonomy" id="1128682"/>
    <lineage>
        <taxon>Bacteria</taxon>
        <taxon>Bacillati</taxon>
        <taxon>Actinomycetota</taxon>
        <taxon>Actinomycetes</taxon>
        <taxon>Kitasatosporales</taxon>
        <taxon>Streptomycetaceae</taxon>
        <taxon>Streptomyces</taxon>
    </lineage>
</organism>
<evidence type="ECO:0000256" key="3">
    <source>
        <dbReference type="ARBA" id="ARBA00023163"/>
    </source>
</evidence>
<accession>A0ABV9AB87</accession>
<dbReference type="InterPro" id="IPR009057">
    <property type="entry name" value="Homeodomain-like_sf"/>
</dbReference>
<comment type="caution">
    <text evidence="6">The sequence shown here is derived from an EMBL/GenBank/DDBJ whole genome shotgun (WGS) entry which is preliminary data.</text>
</comment>
<dbReference type="PRINTS" id="PR00455">
    <property type="entry name" value="HTHTETR"/>
</dbReference>
<dbReference type="RefSeq" id="WP_386448741.1">
    <property type="nucleotide sequence ID" value="NZ_JBHSFH010000007.1"/>
</dbReference>
<dbReference type="InterPro" id="IPR023772">
    <property type="entry name" value="DNA-bd_HTH_TetR-type_CS"/>
</dbReference>
<evidence type="ECO:0000256" key="2">
    <source>
        <dbReference type="ARBA" id="ARBA00023125"/>
    </source>
</evidence>
<keyword evidence="1" id="KW-0805">Transcription regulation</keyword>
<keyword evidence="2 4" id="KW-0238">DNA-binding</keyword>
<keyword evidence="7" id="KW-1185">Reference proteome</keyword>
<dbReference type="InterPro" id="IPR050109">
    <property type="entry name" value="HTH-type_TetR-like_transc_reg"/>
</dbReference>
<dbReference type="EMBL" id="JBHSFH010000007">
    <property type="protein sequence ID" value="MFC4495628.1"/>
    <property type="molecule type" value="Genomic_DNA"/>
</dbReference>
<dbReference type="Proteomes" id="UP001595997">
    <property type="component" value="Unassembled WGS sequence"/>
</dbReference>
<protein>
    <submittedName>
        <fullName evidence="6">TetR/AcrR family transcriptional regulator</fullName>
    </submittedName>
</protein>
<dbReference type="SUPFAM" id="SSF48498">
    <property type="entry name" value="Tetracyclin repressor-like, C-terminal domain"/>
    <property type="match status" value="1"/>
</dbReference>
<reference evidence="7" key="1">
    <citation type="journal article" date="2019" name="Int. J. Syst. Evol. Microbiol.">
        <title>The Global Catalogue of Microorganisms (GCM) 10K type strain sequencing project: providing services to taxonomists for standard genome sequencing and annotation.</title>
        <authorList>
            <consortium name="The Broad Institute Genomics Platform"/>
            <consortium name="The Broad Institute Genome Sequencing Center for Infectious Disease"/>
            <person name="Wu L."/>
            <person name="Ma J."/>
        </authorList>
    </citation>
    <scope>NUCLEOTIDE SEQUENCE [LARGE SCALE GENOMIC DNA]</scope>
    <source>
        <strain evidence="7">CGMCC 4.7357</strain>
    </source>
</reference>